<dbReference type="KEGG" id="psco:LY89DRAFT_703571"/>
<dbReference type="SUPFAM" id="SSF52096">
    <property type="entry name" value="ClpP/crotonase"/>
    <property type="match status" value="1"/>
</dbReference>
<dbReference type="InterPro" id="IPR014748">
    <property type="entry name" value="Enoyl-CoA_hydra_C"/>
</dbReference>
<dbReference type="InParanoid" id="A0A194XXM0"/>
<dbReference type="Proteomes" id="UP000070700">
    <property type="component" value="Unassembled WGS sequence"/>
</dbReference>
<dbReference type="InterPro" id="IPR051053">
    <property type="entry name" value="ECH/Chromodomain_protein"/>
</dbReference>
<dbReference type="InterPro" id="IPR001753">
    <property type="entry name" value="Enoyl-CoA_hydra/iso"/>
</dbReference>
<dbReference type="EMBL" id="KQ947404">
    <property type="protein sequence ID" value="KUJ24577.1"/>
    <property type="molecule type" value="Genomic_DNA"/>
</dbReference>
<evidence type="ECO:0000256" key="1">
    <source>
        <dbReference type="ARBA" id="ARBA00005254"/>
    </source>
</evidence>
<sequence length="309" mass="33462">MTLTLPASYSTTPYPDILVSHHPPSSPTPTPIIIVTLNRPQAQNAFTDAMASSLSSLFPVLSLDPRVKCIVLTGSGTRAFCAGADLSSSPLDYSTDTPQTHRDGGGQVALAIHNCSKPVIAAITGSAVGVGITMTLPCSIRIVSENAKIGFVFARRGIVMEAASSFFLPRLVGWGKAVHLCTTGGVYRAGDKLFDGLFGEVLPQKRVLSRALEVAEEVVRNTSVVSTKLMRDLMWRGPKSAEATHLLDSKILLELFSGEDKKEGIDAFLEKRDANFEGTMERNAPSVWPWWELVDTKVPERVRDVKPKL</sequence>
<name>A0A194XXM0_MOLSC</name>
<dbReference type="PANTHER" id="PTHR43684:SF4">
    <property type="entry name" value="ENOYL-COA HYDRATASE_ISOMERASE FAMILY PROTEIN (AFU_ORTHOLOGUE AFUA_1G01890)"/>
    <property type="match status" value="1"/>
</dbReference>
<evidence type="ECO:0000313" key="3">
    <source>
        <dbReference type="Proteomes" id="UP000070700"/>
    </source>
</evidence>
<dbReference type="PANTHER" id="PTHR43684">
    <property type="match status" value="1"/>
</dbReference>
<accession>A0A194XXM0</accession>
<organism evidence="2 3">
    <name type="scientific">Mollisia scopiformis</name>
    <name type="common">Conifer needle endophyte fungus</name>
    <name type="synonym">Phialocephala scopiformis</name>
    <dbReference type="NCBI Taxonomy" id="149040"/>
    <lineage>
        <taxon>Eukaryota</taxon>
        <taxon>Fungi</taxon>
        <taxon>Dikarya</taxon>
        <taxon>Ascomycota</taxon>
        <taxon>Pezizomycotina</taxon>
        <taxon>Leotiomycetes</taxon>
        <taxon>Helotiales</taxon>
        <taxon>Mollisiaceae</taxon>
        <taxon>Mollisia</taxon>
    </lineage>
</organism>
<protein>
    <submittedName>
        <fullName evidence="2">Enoyl-CoA hydratase/isomeras-like protein</fullName>
    </submittedName>
</protein>
<proteinExistence type="inferred from homology"/>
<dbReference type="Pfam" id="PF00378">
    <property type="entry name" value="ECH_1"/>
    <property type="match status" value="1"/>
</dbReference>
<reference evidence="2 3" key="1">
    <citation type="submission" date="2015-10" db="EMBL/GenBank/DDBJ databases">
        <title>Full genome of DAOMC 229536 Phialocephala scopiformis, a fungal endophyte of spruce producing the potent anti-insectan compound rugulosin.</title>
        <authorList>
            <consortium name="DOE Joint Genome Institute"/>
            <person name="Walker A.K."/>
            <person name="Frasz S.L."/>
            <person name="Seifert K.A."/>
            <person name="Miller J.D."/>
            <person name="Mondo S.J."/>
            <person name="Labutti K."/>
            <person name="Lipzen A."/>
            <person name="Dockter R."/>
            <person name="Kennedy M."/>
            <person name="Grigoriev I.V."/>
            <person name="Spatafora J.W."/>
        </authorList>
    </citation>
    <scope>NUCLEOTIDE SEQUENCE [LARGE SCALE GENOMIC DNA]</scope>
    <source>
        <strain evidence="2 3">CBS 120377</strain>
    </source>
</reference>
<dbReference type="STRING" id="149040.A0A194XXM0"/>
<dbReference type="Gene3D" id="1.10.12.10">
    <property type="entry name" value="Lyase 2-enoyl-coa Hydratase, Chain A, domain 2"/>
    <property type="match status" value="1"/>
</dbReference>
<gene>
    <name evidence="2" type="ORF">LY89DRAFT_703571</name>
</gene>
<dbReference type="OrthoDB" id="2018133at2759"/>
<dbReference type="Gene3D" id="3.90.226.10">
    <property type="entry name" value="2-enoyl-CoA Hydratase, Chain A, domain 1"/>
    <property type="match status" value="1"/>
</dbReference>
<dbReference type="RefSeq" id="XP_018078932.1">
    <property type="nucleotide sequence ID" value="XM_018217330.1"/>
</dbReference>
<dbReference type="InterPro" id="IPR029045">
    <property type="entry name" value="ClpP/crotonase-like_dom_sf"/>
</dbReference>
<evidence type="ECO:0000313" key="2">
    <source>
        <dbReference type="EMBL" id="KUJ24577.1"/>
    </source>
</evidence>
<keyword evidence="3" id="KW-1185">Reference proteome</keyword>
<dbReference type="CDD" id="cd06558">
    <property type="entry name" value="crotonase-like"/>
    <property type="match status" value="1"/>
</dbReference>
<comment type="similarity">
    <text evidence="1">Belongs to the enoyl-CoA hydratase/isomerase family.</text>
</comment>
<dbReference type="GeneID" id="28827056"/>
<dbReference type="AlphaFoldDB" id="A0A194XXM0"/>